<dbReference type="FunFam" id="3.40.1360.10:FF:000006">
    <property type="entry name" value="Ribonuclease M5"/>
    <property type="match status" value="1"/>
</dbReference>
<keyword evidence="2 11" id="KW-0690">Ribosome biogenesis</keyword>
<accession>A0A1W1V0K3</accession>
<dbReference type="Pfam" id="PF13331">
    <property type="entry name" value="DUF4093"/>
    <property type="match status" value="1"/>
</dbReference>
<evidence type="ECO:0000256" key="4">
    <source>
        <dbReference type="ARBA" id="ARBA00022722"/>
    </source>
</evidence>
<dbReference type="InterPro" id="IPR025156">
    <property type="entry name" value="RNase_M5_C"/>
</dbReference>
<dbReference type="GO" id="GO:0005737">
    <property type="term" value="C:cytoplasm"/>
    <property type="evidence" value="ECO:0007669"/>
    <property type="project" value="UniProtKB-SubCell"/>
</dbReference>
<evidence type="ECO:0000256" key="5">
    <source>
        <dbReference type="ARBA" id="ARBA00022723"/>
    </source>
</evidence>
<keyword evidence="7 11" id="KW-0255">Endonuclease</keyword>
<dbReference type="PROSITE" id="PS50880">
    <property type="entry name" value="TOPRIM"/>
    <property type="match status" value="1"/>
</dbReference>
<evidence type="ECO:0000256" key="8">
    <source>
        <dbReference type="ARBA" id="ARBA00022801"/>
    </source>
</evidence>
<evidence type="ECO:0000256" key="1">
    <source>
        <dbReference type="ARBA" id="ARBA00022490"/>
    </source>
</evidence>
<evidence type="ECO:0000256" key="9">
    <source>
        <dbReference type="ARBA" id="ARBA00022842"/>
    </source>
</evidence>
<keyword evidence="15" id="KW-1185">Reference proteome</keyword>
<keyword evidence="1 11" id="KW-0963">Cytoplasm</keyword>
<dbReference type="Pfam" id="PF01751">
    <property type="entry name" value="Toprim"/>
    <property type="match status" value="1"/>
</dbReference>
<dbReference type="PANTHER" id="PTHR39156:SF1">
    <property type="entry name" value="RIBONUCLEASE M5"/>
    <property type="match status" value="1"/>
</dbReference>
<protein>
    <recommendedName>
        <fullName evidence="11 12">Ribonuclease M5</fullName>
        <ecNumber evidence="11 12">3.1.26.8</ecNumber>
    </recommendedName>
    <alternativeName>
        <fullName evidence="11">RNase M5</fullName>
    </alternativeName>
    <alternativeName>
        <fullName evidence="11">Ribosomal RNA terminal maturase M5</fullName>
    </alternativeName>
</protein>
<evidence type="ECO:0000259" key="13">
    <source>
        <dbReference type="PROSITE" id="PS50880"/>
    </source>
</evidence>
<dbReference type="PANTHER" id="PTHR39156">
    <property type="entry name" value="RIBONUCLEASE M5"/>
    <property type="match status" value="1"/>
</dbReference>
<dbReference type="Proteomes" id="UP000192731">
    <property type="component" value="Unassembled WGS sequence"/>
</dbReference>
<keyword evidence="9" id="KW-0460">Magnesium</keyword>
<gene>
    <name evidence="11" type="primary">rnmV</name>
    <name evidence="14" type="ORF">SAMN00017405_1205</name>
</gene>
<evidence type="ECO:0000256" key="6">
    <source>
        <dbReference type="ARBA" id="ARBA00022730"/>
    </source>
</evidence>
<feature type="domain" description="Toprim" evidence="13">
    <location>
        <begin position="3"/>
        <end position="87"/>
    </location>
</feature>
<proteinExistence type="inferred from homology"/>
<name>A0A1W1V0K3_DESTI</name>
<comment type="function">
    <text evidence="11">Required for correct processing of both the 5' and 3' ends of 5S rRNA precursor. Cleaves both sides of a double-stranded region yielding mature 5S rRNA in one step.</text>
</comment>
<evidence type="ECO:0000256" key="11">
    <source>
        <dbReference type="HAMAP-Rule" id="MF_01469"/>
    </source>
</evidence>
<dbReference type="InterPro" id="IPR004466">
    <property type="entry name" value="RNase_M5"/>
</dbReference>
<reference evidence="14 15" key="1">
    <citation type="submission" date="2017-04" db="EMBL/GenBank/DDBJ databases">
        <authorList>
            <person name="Afonso C.L."/>
            <person name="Miller P.J."/>
            <person name="Scott M.A."/>
            <person name="Spackman E."/>
            <person name="Goraichik I."/>
            <person name="Dimitrov K.M."/>
            <person name="Suarez D.L."/>
            <person name="Swayne D.E."/>
        </authorList>
    </citation>
    <scope>NUCLEOTIDE SEQUENCE [LARGE SCALE GENOMIC DNA]</scope>
    <source>
        <strain evidence="14 15">DSM 11270</strain>
    </source>
</reference>
<evidence type="ECO:0000256" key="3">
    <source>
        <dbReference type="ARBA" id="ARBA00022552"/>
    </source>
</evidence>
<dbReference type="Gene3D" id="3.40.1360.10">
    <property type="match status" value="1"/>
</dbReference>
<organism evidence="14 15">
    <name type="scientific">Desulfonispora thiosulfatigenes DSM 11270</name>
    <dbReference type="NCBI Taxonomy" id="656914"/>
    <lineage>
        <taxon>Bacteria</taxon>
        <taxon>Bacillati</taxon>
        <taxon>Bacillota</taxon>
        <taxon>Clostridia</taxon>
        <taxon>Eubacteriales</taxon>
        <taxon>Peptococcaceae</taxon>
        <taxon>Desulfonispora</taxon>
    </lineage>
</organism>
<dbReference type="STRING" id="656914.SAMN00017405_1205"/>
<dbReference type="NCBIfam" id="TIGR00334">
    <property type="entry name" value="5S_RNA_mat_M5"/>
    <property type="match status" value="1"/>
</dbReference>
<dbReference type="AlphaFoldDB" id="A0A1W1V0K3"/>
<dbReference type="GO" id="GO:0019843">
    <property type="term" value="F:rRNA binding"/>
    <property type="evidence" value="ECO:0007669"/>
    <property type="project" value="UniProtKB-KW"/>
</dbReference>
<evidence type="ECO:0000256" key="2">
    <source>
        <dbReference type="ARBA" id="ARBA00022517"/>
    </source>
</evidence>
<evidence type="ECO:0000256" key="12">
    <source>
        <dbReference type="NCBIfam" id="TIGR00334"/>
    </source>
</evidence>
<keyword evidence="3 11" id="KW-0698">rRNA processing</keyword>
<keyword evidence="6 11" id="KW-0699">rRNA-binding</keyword>
<evidence type="ECO:0000313" key="14">
    <source>
        <dbReference type="EMBL" id="SMB86849.1"/>
    </source>
</evidence>
<comment type="subcellular location">
    <subcellularLocation>
        <location evidence="11">Cytoplasm</location>
    </subcellularLocation>
</comment>
<keyword evidence="10 11" id="KW-0694">RNA-binding</keyword>
<dbReference type="InterPro" id="IPR006171">
    <property type="entry name" value="TOPRIM_dom"/>
</dbReference>
<dbReference type="EC" id="3.1.26.8" evidence="11 12"/>
<keyword evidence="8 11" id="KW-0378">Hydrolase</keyword>
<evidence type="ECO:0000256" key="7">
    <source>
        <dbReference type="ARBA" id="ARBA00022759"/>
    </source>
</evidence>
<dbReference type="CDD" id="cd01027">
    <property type="entry name" value="TOPRIM_RNase_M5_like"/>
    <property type="match status" value="1"/>
</dbReference>
<keyword evidence="4 11" id="KW-0540">Nuclease</keyword>
<dbReference type="SUPFAM" id="SSF110455">
    <property type="entry name" value="Toprim domain"/>
    <property type="match status" value="1"/>
</dbReference>
<dbReference type="SMART" id="SM00493">
    <property type="entry name" value="TOPRIM"/>
    <property type="match status" value="1"/>
</dbReference>
<dbReference type="RefSeq" id="WP_084052596.1">
    <property type="nucleotide sequence ID" value="NZ_FWWT01000013.1"/>
</dbReference>
<dbReference type="GO" id="GO:0006364">
    <property type="term" value="P:rRNA processing"/>
    <property type="evidence" value="ECO:0007669"/>
    <property type="project" value="UniProtKB-UniRule"/>
</dbReference>
<evidence type="ECO:0000313" key="15">
    <source>
        <dbReference type="Proteomes" id="UP000192731"/>
    </source>
</evidence>
<keyword evidence="5" id="KW-0479">Metal-binding</keyword>
<dbReference type="HAMAP" id="MF_01469">
    <property type="entry name" value="RNase_M5"/>
    <property type="match status" value="1"/>
</dbReference>
<comment type="catalytic activity">
    <reaction evidence="11">
        <text>Endonucleolytic cleavage of RNA, removing 21 and 42 nucleotides, respectively, from the 5'- and 3'-termini of a 5S-rRNA precursor.</text>
        <dbReference type="EC" id="3.1.26.8"/>
    </reaction>
</comment>
<dbReference type="GO" id="GO:0046872">
    <property type="term" value="F:metal ion binding"/>
    <property type="evidence" value="ECO:0007669"/>
    <property type="project" value="UniProtKB-KW"/>
</dbReference>
<dbReference type="OrthoDB" id="9791329at2"/>
<dbReference type="EMBL" id="FWWT01000013">
    <property type="protein sequence ID" value="SMB86849.1"/>
    <property type="molecule type" value="Genomic_DNA"/>
</dbReference>
<dbReference type="InterPro" id="IPR034141">
    <property type="entry name" value="TOPRIM_RNase_M5-like"/>
</dbReference>
<comment type="similarity">
    <text evidence="11">Belongs to the ribonuclease M5 family.</text>
</comment>
<evidence type="ECO:0000256" key="10">
    <source>
        <dbReference type="ARBA" id="ARBA00022884"/>
    </source>
</evidence>
<dbReference type="GO" id="GO:0043822">
    <property type="term" value="F:ribonuclease M5 activity"/>
    <property type="evidence" value="ECO:0007669"/>
    <property type="project" value="UniProtKB-UniRule"/>
</dbReference>
<sequence>MIKEVIVVEGKDDIQAVKRAVDAQMICTSGMGITKDTIIKIQRASERCGIIILTDPDYPGERIRSIISQKVKNCKQAYVTKSQARCKKTGKIGVEYANPEDIIKALEGAKAEHKTYEVVFTEFDLMQWNLVGPPAGNKRREKLGNILGIGKTNAKQFLRRLNAYDISKEEVEKGLAQLEGSEKVCN</sequence>